<dbReference type="AlphaFoldDB" id="A0A8T1NQB4"/>
<dbReference type="GO" id="GO:0003677">
    <property type="term" value="F:DNA binding"/>
    <property type="evidence" value="ECO:0007669"/>
    <property type="project" value="UniProtKB-KW"/>
</dbReference>
<dbReference type="EMBL" id="CM031821">
    <property type="protein sequence ID" value="KAG6632168.1"/>
    <property type="molecule type" value="Genomic_DNA"/>
</dbReference>
<evidence type="ECO:0000313" key="9">
    <source>
        <dbReference type="Proteomes" id="UP000811609"/>
    </source>
</evidence>
<evidence type="ECO:0000256" key="6">
    <source>
        <dbReference type="SAM" id="MobiDB-lite"/>
    </source>
</evidence>
<keyword evidence="4" id="KW-0804">Transcription</keyword>
<name>A0A8T1NQB4_CARIL</name>
<dbReference type="CDD" id="cd00018">
    <property type="entry name" value="AP2"/>
    <property type="match status" value="1"/>
</dbReference>
<keyword evidence="2" id="KW-0805">Transcription regulation</keyword>
<keyword evidence="5" id="KW-0539">Nucleus</keyword>
<dbReference type="GO" id="GO:0003700">
    <property type="term" value="F:DNA-binding transcription factor activity"/>
    <property type="evidence" value="ECO:0007669"/>
    <property type="project" value="InterPro"/>
</dbReference>
<evidence type="ECO:0000256" key="4">
    <source>
        <dbReference type="ARBA" id="ARBA00023163"/>
    </source>
</evidence>
<reference evidence="8" key="1">
    <citation type="submission" date="2020-12" db="EMBL/GenBank/DDBJ databases">
        <title>WGS assembly of Carya illinoinensis cv. Pawnee.</title>
        <authorList>
            <person name="Platts A."/>
            <person name="Shu S."/>
            <person name="Wright S."/>
            <person name="Barry K."/>
            <person name="Edger P."/>
            <person name="Pires J.C."/>
            <person name="Schmutz J."/>
        </authorList>
    </citation>
    <scope>NUCLEOTIDE SEQUENCE</scope>
    <source>
        <tissue evidence="8">Leaf</tissue>
    </source>
</reference>
<comment type="subcellular location">
    <subcellularLocation>
        <location evidence="1">Nucleus</location>
    </subcellularLocation>
</comment>
<dbReference type="GO" id="GO:0005634">
    <property type="term" value="C:nucleus"/>
    <property type="evidence" value="ECO:0007669"/>
    <property type="project" value="UniProtKB-SubCell"/>
</dbReference>
<dbReference type="SMART" id="SM00380">
    <property type="entry name" value="AP2"/>
    <property type="match status" value="1"/>
</dbReference>
<comment type="caution">
    <text evidence="8">The sequence shown here is derived from an EMBL/GenBank/DDBJ whole genome shotgun (WGS) entry which is preliminary data.</text>
</comment>
<dbReference type="PROSITE" id="PS51032">
    <property type="entry name" value="AP2_ERF"/>
    <property type="match status" value="1"/>
</dbReference>
<accession>A0A8T1NQB4</accession>
<dbReference type="InterPro" id="IPR001471">
    <property type="entry name" value="AP2/ERF_dom"/>
</dbReference>
<dbReference type="Proteomes" id="UP000811609">
    <property type="component" value="Chromosome 13"/>
</dbReference>
<proteinExistence type="predicted"/>
<evidence type="ECO:0000256" key="5">
    <source>
        <dbReference type="ARBA" id="ARBA00023242"/>
    </source>
</evidence>
<feature type="domain" description="AP2/ERF" evidence="7">
    <location>
        <begin position="63"/>
        <end position="120"/>
    </location>
</feature>
<dbReference type="InterPro" id="IPR045277">
    <property type="entry name" value="DRE1A-I"/>
</dbReference>
<feature type="region of interest" description="Disordered" evidence="6">
    <location>
        <begin position="152"/>
        <end position="171"/>
    </location>
</feature>
<evidence type="ECO:0000256" key="2">
    <source>
        <dbReference type="ARBA" id="ARBA00023015"/>
    </source>
</evidence>
<dbReference type="PANTHER" id="PTHR31839">
    <property type="entry name" value="DEHYDRATION-RESPONSIVE ELEMENT-BINDING PROTEIN 1D"/>
    <property type="match status" value="1"/>
</dbReference>
<protein>
    <recommendedName>
        <fullName evidence="7">AP2/ERF domain-containing protein</fullName>
    </recommendedName>
</protein>
<organism evidence="8 9">
    <name type="scientific">Carya illinoinensis</name>
    <name type="common">Pecan</name>
    <dbReference type="NCBI Taxonomy" id="32201"/>
    <lineage>
        <taxon>Eukaryota</taxon>
        <taxon>Viridiplantae</taxon>
        <taxon>Streptophyta</taxon>
        <taxon>Embryophyta</taxon>
        <taxon>Tracheophyta</taxon>
        <taxon>Spermatophyta</taxon>
        <taxon>Magnoliopsida</taxon>
        <taxon>eudicotyledons</taxon>
        <taxon>Gunneridae</taxon>
        <taxon>Pentapetalae</taxon>
        <taxon>rosids</taxon>
        <taxon>fabids</taxon>
        <taxon>Fagales</taxon>
        <taxon>Juglandaceae</taxon>
        <taxon>Carya</taxon>
    </lineage>
</organism>
<feature type="compositionally biased region" description="Low complexity" evidence="6">
    <location>
        <begin position="8"/>
        <end position="26"/>
    </location>
</feature>
<dbReference type="PANTHER" id="PTHR31839:SF39">
    <property type="entry name" value="CBF3 PROTEIN"/>
    <property type="match status" value="1"/>
</dbReference>
<dbReference type="Pfam" id="PF00847">
    <property type="entry name" value="AP2"/>
    <property type="match status" value="1"/>
</dbReference>
<feature type="region of interest" description="Disordered" evidence="6">
    <location>
        <begin position="1"/>
        <end position="26"/>
    </location>
</feature>
<keyword evidence="3" id="KW-0238">DNA-binding</keyword>
<evidence type="ECO:0000313" key="8">
    <source>
        <dbReference type="EMBL" id="KAG6632168.1"/>
    </source>
</evidence>
<evidence type="ECO:0000259" key="7">
    <source>
        <dbReference type="PROSITE" id="PS51032"/>
    </source>
</evidence>
<evidence type="ECO:0000256" key="1">
    <source>
        <dbReference type="ARBA" id="ARBA00004123"/>
    </source>
</evidence>
<dbReference type="FunFam" id="3.30.730.10:FF:000001">
    <property type="entry name" value="Ethylene-responsive transcription factor 2"/>
    <property type="match status" value="1"/>
</dbReference>
<evidence type="ECO:0000256" key="3">
    <source>
        <dbReference type="ARBA" id="ARBA00023125"/>
    </source>
</evidence>
<keyword evidence="9" id="KW-1185">Reference proteome</keyword>
<gene>
    <name evidence="8" type="ORF">CIPAW_13G140100</name>
</gene>
<sequence length="269" mass="29369">MDSENIQSLSSLSSSSSSSSCQLSPSSAWQNLNPPLISQAPCISSQKRIKAGRKKFKVTRHPIYRGVRQRNGKNWVSEIREPKNKSRIWLGTYAAPEMAARAYDAAALQIRGTMAVLNFPDSACLVPRARSSSSRDIQEAAFMAAEAFRPGAVSSSSCSSSSTTLLPNKTQDKVLETSKQGENKDQKVLEHLSLEIVSANKSSSDDDDDDEEVPNQDSTFFFDEEALFNMPGLLNSMAEGLILTPPAIGGGFDCDHDFTCDMDLTLWSD</sequence>